<keyword evidence="2" id="KW-0808">Transferase</keyword>
<reference evidence="7 8" key="1">
    <citation type="journal article" date="2016" name="Nat. Commun.">
        <title>Thousands of microbial genomes shed light on interconnected biogeochemical processes in an aquifer system.</title>
        <authorList>
            <person name="Anantharaman K."/>
            <person name="Brown C.T."/>
            <person name="Hug L.A."/>
            <person name="Sharon I."/>
            <person name="Castelle C.J."/>
            <person name="Probst A.J."/>
            <person name="Thomas B.C."/>
            <person name="Singh A."/>
            <person name="Wilkins M.J."/>
            <person name="Karaoz U."/>
            <person name="Brodie E.L."/>
            <person name="Williams K.H."/>
            <person name="Hubbard S.S."/>
            <person name="Banfield J.F."/>
        </authorList>
    </citation>
    <scope>NUCLEOTIDE SEQUENCE [LARGE SCALE GENOMIC DNA]</scope>
</reference>
<feature type="transmembrane region" description="Helical" evidence="6">
    <location>
        <begin position="67"/>
        <end position="87"/>
    </location>
</feature>
<evidence type="ECO:0000256" key="4">
    <source>
        <dbReference type="ARBA" id="ARBA00022989"/>
    </source>
</evidence>
<accession>A0A1F5EGF4</accession>
<evidence type="ECO:0000313" key="8">
    <source>
        <dbReference type="Proteomes" id="UP000186029"/>
    </source>
</evidence>
<feature type="transmembrane region" description="Helical" evidence="6">
    <location>
        <begin position="204"/>
        <end position="223"/>
    </location>
</feature>
<evidence type="ECO:0000256" key="2">
    <source>
        <dbReference type="ARBA" id="ARBA00022679"/>
    </source>
</evidence>
<dbReference type="GO" id="GO:0005886">
    <property type="term" value="C:plasma membrane"/>
    <property type="evidence" value="ECO:0007669"/>
    <property type="project" value="TreeGrafter"/>
</dbReference>
<dbReference type="Proteomes" id="UP000186029">
    <property type="component" value="Unassembled WGS sequence"/>
</dbReference>
<feature type="transmembrane region" description="Helical" evidence="6">
    <location>
        <begin position="107"/>
        <end position="126"/>
    </location>
</feature>
<comment type="caution">
    <text evidence="7">The sequence shown here is derived from an EMBL/GenBank/DDBJ whole genome shotgun (WGS) entry which is preliminary data.</text>
</comment>
<keyword evidence="3 6" id="KW-0812">Transmembrane</keyword>
<feature type="transmembrane region" description="Helical" evidence="6">
    <location>
        <begin position="146"/>
        <end position="170"/>
    </location>
</feature>
<feature type="transmembrane region" description="Helical" evidence="6">
    <location>
        <begin position="284"/>
        <end position="305"/>
    </location>
</feature>
<keyword evidence="4 6" id="KW-1133">Transmembrane helix</keyword>
<evidence type="ECO:0000313" key="7">
    <source>
        <dbReference type="EMBL" id="OGD66294.1"/>
    </source>
</evidence>
<feature type="transmembrane region" description="Helical" evidence="6">
    <location>
        <begin position="339"/>
        <end position="356"/>
    </location>
</feature>
<evidence type="ECO:0000256" key="1">
    <source>
        <dbReference type="ARBA" id="ARBA00004141"/>
    </source>
</evidence>
<organism evidence="7 8">
    <name type="scientific">Candidatus Campbellbacteria bacterium RIFCSPLOWO2_02_35_12</name>
    <dbReference type="NCBI Taxonomy" id="1797580"/>
    <lineage>
        <taxon>Bacteria</taxon>
        <taxon>Candidatus Campbelliibacteriota</taxon>
    </lineage>
</organism>
<evidence type="ECO:0000256" key="6">
    <source>
        <dbReference type="SAM" id="Phobius"/>
    </source>
</evidence>
<dbReference type="STRING" id="1797580.A2Z61_01195"/>
<feature type="transmembrane region" description="Helical" evidence="6">
    <location>
        <begin position="260"/>
        <end position="278"/>
    </location>
</feature>
<proteinExistence type="predicted"/>
<dbReference type="GO" id="GO:0016780">
    <property type="term" value="F:phosphotransferase activity, for other substituted phosphate groups"/>
    <property type="evidence" value="ECO:0007669"/>
    <property type="project" value="InterPro"/>
</dbReference>
<dbReference type="PANTHER" id="PTHR22926:SF5">
    <property type="entry name" value="PHOSPHO-N-ACETYLMURAMOYL-PENTAPEPTIDE-TRANSFERASE HOMOLOG"/>
    <property type="match status" value="1"/>
</dbReference>
<keyword evidence="5 6" id="KW-0472">Membrane</keyword>
<feature type="transmembrane region" description="Helical" evidence="6">
    <location>
        <begin position="229"/>
        <end position="248"/>
    </location>
</feature>
<comment type="subcellular location">
    <subcellularLocation>
        <location evidence="1">Membrane</location>
        <topology evidence="1">Multi-pass membrane protein</topology>
    </subcellularLocation>
</comment>
<dbReference type="AlphaFoldDB" id="A0A1F5EGF4"/>
<dbReference type="EMBL" id="MFAC01000033">
    <property type="protein sequence ID" value="OGD66294.1"/>
    <property type="molecule type" value="Genomic_DNA"/>
</dbReference>
<evidence type="ECO:0000256" key="5">
    <source>
        <dbReference type="ARBA" id="ARBA00023136"/>
    </source>
</evidence>
<dbReference type="Pfam" id="PF00953">
    <property type="entry name" value="Glycos_transf_4"/>
    <property type="match status" value="1"/>
</dbReference>
<gene>
    <name evidence="7" type="ORF">A2Z61_01195</name>
</gene>
<sequence length="357" mass="39279">MIIDIVKVFVPSAIAFFIGIIITPLVTYYLYKYKVWKKTVGKIATDGRETPIFNKLHKNKEVGTPRMGGVIIWLSTFITIISIWLIAKIFPTDITVKLDFLSRDQTWIPLFTLMAGGFVGMIDDILEIKGNGGYIAGGLSLKKRLLIVGFISAFVALWFFAKLGITTVGFPFLEDFALGFWFIPFFILVALAVYAGGVIDGIDGLSGGVFAAMFTAYAGIAFYQQQINLAAFCALIVGSILAFLWFNIPPARFYMSETGTMGLTITLTMVAFMTDSLGGGHGVFVLPIVAFPLVITVLSDIIQLLSKKFRNGKKIFLIAPIHHHFEAIGWPAEKVTMRFWVISVVFAIIGLTVALIG</sequence>
<feature type="transmembrane region" description="Helical" evidence="6">
    <location>
        <begin position="176"/>
        <end position="197"/>
    </location>
</feature>
<evidence type="ECO:0000256" key="3">
    <source>
        <dbReference type="ARBA" id="ARBA00022692"/>
    </source>
</evidence>
<feature type="transmembrane region" description="Helical" evidence="6">
    <location>
        <begin position="12"/>
        <end position="31"/>
    </location>
</feature>
<dbReference type="GO" id="GO:0044038">
    <property type="term" value="P:cell wall macromolecule biosynthetic process"/>
    <property type="evidence" value="ECO:0007669"/>
    <property type="project" value="TreeGrafter"/>
</dbReference>
<dbReference type="InterPro" id="IPR000715">
    <property type="entry name" value="Glycosyl_transferase_4"/>
</dbReference>
<name>A0A1F5EGF4_9BACT</name>
<evidence type="ECO:0008006" key="9">
    <source>
        <dbReference type="Google" id="ProtNLM"/>
    </source>
</evidence>
<dbReference type="GO" id="GO:0071555">
    <property type="term" value="P:cell wall organization"/>
    <property type="evidence" value="ECO:0007669"/>
    <property type="project" value="TreeGrafter"/>
</dbReference>
<dbReference type="PANTHER" id="PTHR22926">
    <property type="entry name" value="PHOSPHO-N-ACETYLMURAMOYL-PENTAPEPTIDE-TRANSFERASE"/>
    <property type="match status" value="1"/>
</dbReference>
<protein>
    <recommendedName>
        <fullName evidence="9">Phospho-N-acetylmuramoyl-pentapeptide-transferase</fullName>
    </recommendedName>
</protein>